<dbReference type="EMBL" id="JARK01000119">
    <property type="protein sequence ID" value="EYC42754.1"/>
    <property type="molecule type" value="Genomic_DNA"/>
</dbReference>
<evidence type="ECO:0000313" key="2">
    <source>
        <dbReference type="Proteomes" id="UP000024635"/>
    </source>
</evidence>
<organism evidence="1 2">
    <name type="scientific">Ancylostoma ceylanicum</name>
    <dbReference type="NCBI Taxonomy" id="53326"/>
    <lineage>
        <taxon>Eukaryota</taxon>
        <taxon>Metazoa</taxon>
        <taxon>Ecdysozoa</taxon>
        <taxon>Nematoda</taxon>
        <taxon>Chromadorea</taxon>
        <taxon>Rhabditida</taxon>
        <taxon>Rhabditina</taxon>
        <taxon>Rhabditomorpha</taxon>
        <taxon>Strongyloidea</taxon>
        <taxon>Ancylostomatidae</taxon>
        <taxon>Ancylostomatinae</taxon>
        <taxon>Ancylostoma</taxon>
    </lineage>
</organism>
<proteinExistence type="predicted"/>
<dbReference type="AlphaFoldDB" id="A0A016WSE7"/>
<dbReference type="Proteomes" id="UP000024635">
    <property type="component" value="Unassembled WGS sequence"/>
</dbReference>
<sequence length="69" mass="8155">MLEAYYPRRAASGRGRKLSDLGVIQLYLRPSRSNLADYVLDATYTTSFYQSDMIRYSMTISYFFRSYTR</sequence>
<comment type="caution">
    <text evidence="1">The sequence shown here is derived from an EMBL/GenBank/DDBJ whole genome shotgun (WGS) entry which is preliminary data.</text>
</comment>
<protein>
    <submittedName>
        <fullName evidence="1">Uncharacterized protein</fullName>
    </submittedName>
</protein>
<gene>
    <name evidence="1" type="primary">Acey_s0519.g2828</name>
    <name evidence="1" type="ORF">Y032_0519g2828</name>
</gene>
<evidence type="ECO:0000313" key="1">
    <source>
        <dbReference type="EMBL" id="EYC42754.1"/>
    </source>
</evidence>
<accession>A0A016WSE7</accession>
<reference evidence="2" key="1">
    <citation type="journal article" date="2015" name="Nat. Genet.">
        <title>The genome and transcriptome of the zoonotic hookworm Ancylostoma ceylanicum identify infection-specific gene families.</title>
        <authorList>
            <person name="Schwarz E.M."/>
            <person name="Hu Y."/>
            <person name="Antoshechkin I."/>
            <person name="Miller M.M."/>
            <person name="Sternberg P.W."/>
            <person name="Aroian R.V."/>
        </authorList>
    </citation>
    <scope>NUCLEOTIDE SEQUENCE</scope>
    <source>
        <strain evidence="2">HY135</strain>
    </source>
</reference>
<keyword evidence="2" id="KW-1185">Reference proteome</keyword>
<name>A0A016WSE7_9BILA</name>